<comment type="caution">
    <text evidence="2">The sequence shown here is derived from an EMBL/GenBank/DDBJ whole genome shotgun (WGS) entry which is preliminary data.</text>
</comment>
<name>A0ABW2DDR8_9ACTN</name>
<evidence type="ECO:0000313" key="2">
    <source>
        <dbReference type="EMBL" id="MFC6960414.1"/>
    </source>
</evidence>
<dbReference type="RefSeq" id="WP_382356827.1">
    <property type="nucleotide sequence ID" value="NZ_JBHMBP010000006.1"/>
</dbReference>
<feature type="region of interest" description="Disordered" evidence="1">
    <location>
        <begin position="26"/>
        <end position="49"/>
    </location>
</feature>
<proteinExistence type="predicted"/>
<feature type="compositionally biased region" description="Gly residues" evidence="1">
    <location>
        <begin position="26"/>
        <end position="35"/>
    </location>
</feature>
<organism evidence="2 3">
    <name type="scientific">Glycomyces mayteni</name>
    <dbReference type="NCBI Taxonomy" id="543887"/>
    <lineage>
        <taxon>Bacteria</taxon>
        <taxon>Bacillati</taxon>
        <taxon>Actinomycetota</taxon>
        <taxon>Actinomycetes</taxon>
        <taxon>Glycomycetales</taxon>
        <taxon>Glycomycetaceae</taxon>
        <taxon>Glycomyces</taxon>
    </lineage>
</organism>
<sequence length="145" mass="14967">MTGFSDLLARSVFTLRLDLSDAAVDGGDGGPGSGGASPASTGAAAADAVPPDAAAAPDLRAGGYRAVVFHQLRPDTVNGLDLVGSRRRVTVSCCLCPSVFRFPASGYGEMARRVEAAGWHYSPGLHLHERAWCPDCRPNAGKAVD</sequence>
<dbReference type="Proteomes" id="UP001596470">
    <property type="component" value="Unassembled WGS sequence"/>
</dbReference>
<dbReference type="EMBL" id="JBHSYS010000006">
    <property type="protein sequence ID" value="MFC6960414.1"/>
    <property type="molecule type" value="Genomic_DNA"/>
</dbReference>
<accession>A0ABW2DDR8</accession>
<keyword evidence="3" id="KW-1185">Reference proteome</keyword>
<protein>
    <submittedName>
        <fullName evidence="2">Uncharacterized protein</fullName>
    </submittedName>
</protein>
<evidence type="ECO:0000313" key="3">
    <source>
        <dbReference type="Proteomes" id="UP001596470"/>
    </source>
</evidence>
<reference evidence="3" key="1">
    <citation type="journal article" date="2019" name="Int. J. Syst. Evol. Microbiol.">
        <title>The Global Catalogue of Microorganisms (GCM) 10K type strain sequencing project: providing services to taxonomists for standard genome sequencing and annotation.</title>
        <authorList>
            <consortium name="The Broad Institute Genomics Platform"/>
            <consortium name="The Broad Institute Genome Sequencing Center for Infectious Disease"/>
            <person name="Wu L."/>
            <person name="Ma J."/>
        </authorList>
    </citation>
    <scope>NUCLEOTIDE SEQUENCE [LARGE SCALE GENOMIC DNA]</scope>
    <source>
        <strain evidence="3">KACC 12634</strain>
    </source>
</reference>
<evidence type="ECO:0000256" key="1">
    <source>
        <dbReference type="SAM" id="MobiDB-lite"/>
    </source>
</evidence>
<feature type="compositionally biased region" description="Low complexity" evidence="1">
    <location>
        <begin position="36"/>
        <end position="49"/>
    </location>
</feature>
<gene>
    <name evidence="2" type="ORF">ACFQS3_24770</name>
</gene>